<dbReference type="Pfam" id="PF21760">
    <property type="entry name" value="SecD_1st"/>
    <property type="match status" value="1"/>
</dbReference>
<feature type="domain" description="SecDF P1 head subdomain" evidence="12">
    <location>
        <begin position="252"/>
        <end position="355"/>
    </location>
</feature>
<dbReference type="InterPro" id="IPR048631">
    <property type="entry name" value="SecD_1st"/>
</dbReference>
<dbReference type="Pfam" id="PF02355">
    <property type="entry name" value="SecD_SecF_C"/>
    <property type="match status" value="1"/>
</dbReference>
<comment type="function">
    <text evidence="9">Part of the Sec protein translocase complex. Interacts with the SecYEG preprotein conducting channel. SecDF uses the proton motive force (PMF) to complete protein translocation after the ATP-dependent function of SecA.</text>
</comment>
<dbReference type="InterPro" id="IPR022646">
    <property type="entry name" value="SecD/SecF_CS"/>
</dbReference>
<dbReference type="PRINTS" id="PR00702">
    <property type="entry name" value="ACRIFLAVINRP"/>
</dbReference>
<feature type="transmembrane region" description="Helical" evidence="9">
    <location>
        <begin position="505"/>
        <end position="528"/>
    </location>
</feature>
<evidence type="ECO:0000259" key="11">
    <source>
        <dbReference type="Pfam" id="PF21760"/>
    </source>
</evidence>
<dbReference type="HAMAP" id="MF_01463_B">
    <property type="entry name" value="SecD_B"/>
    <property type="match status" value="1"/>
</dbReference>
<dbReference type="PANTHER" id="PTHR30081">
    <property type="entry name" value="PROTEIN-EXPORT MEMBRANE PROTEIN SEC"/>
    <property type="match status" value="1"/>
</dbReference>
<dbReference type="Gene3D" id="3.30.1360.200">
    <property type="match status" value="1"/>
</dbReference>
<evidence type="ECO:0000256" key="7">
    <source>
        <dbReference type="ARBA" id="ARBA00023010"/>
    </source>
</evidence>
<keyword evidence="7 9" id="KW-0811">Translocation</keyword>
<dbReference type="Pfam" id="PF07549">
    <property type="entry name" value="Sec_GG"/>
    <property type="match status" value="1"/>
</dbReference>
<dbReference type="Proteomes" id="UP000702544">
    <property type="component" value="Unassembled WGS sequence"/>
</dbReference>
<dbReference type="NCBIfam" id="TIGR00916">
    <property type="entry name" value="2A0604s01"/>
    <property type="match status" value="1"/>
</dbReference>
<evidence type="ECO:0000259" key="12">
    <source>
        <dbReference type="Pfam" id="PF22599"/>
    </source>
</evidence>
<comment type="caution">
    <text evidence="13">The sequence shown here is derived from an EMBL/GenBank/DDBJ whole genome shotgun (WGS) entry which is preliminary data.</text>
</comment>
<dbReference type="AlphaFoldDB" id="A0AAE5CBL0"/>
<evidence type="ECO:0000256" key="4">
    <source>
        <dbReference type="ARBA" id="ARBA00022692"/>
    </source>
</evidence>
<comment type="subcellular location">
    <subcellularLocation>
        <location evidence="1 9">Cell membrane</location>
        <topology evidence="1 9">Multi-pass membrane protein</topology>
    </subcellularLocation>
</comment>
<dbReference type="Pfam" id="PF22599">
    <property type="entry name" value="SecDF_P1_head"/>
    <property type="match status" value="1"/>
</dbReference>
<keyword evidence="8 9" id="KW-0472">Membrane</keyword>
<dbReference type="Gene3D" id="3.30.70.3220">
    <property type="match status" value="1"/>
</dbReference>
<dbReference type="NCBIfam" id="TIGR01129">
    <property type="entry name" value="secD"/>
    <property type="match status" value="1"/>
</dbReference>
<comment type="similarity">
    <text evidence="9">Belongs to the SecD/SecF family. SecD subfamily.</text>
</comment>
<dbReference type="GO" id="GO:0005886">
    <property type="term" value="C:plasma membrane"/>
    <property type="evidence" value="ECO:0007669"/>
    <property type="project" value="UniProtKB-SubCell"/>
</dbReference>
<evidence type="ECO:0000256" key="9">
    <source>
        <dbReference type="HAMAP-Rule" id="MF_01463"/>
    </source>
</evidence>
<evidence type="ECO:0000256" key="6">
    <source>
        <dbReference type="ARBA" id="ARBA00022989"/>
    </source>
</evidence>
<keyword evidence="2 9" id="KW-0813">Transport</keyword>
<dbReference type="SUPFAM" id="SSF82866">
    <property type="entry name" value="Multidrug efflux transporter AcrB transmembrane domain"/>
    <property type="match status" value="1"/>
</dbReference>
<dbReference type="FunFam" id="1.20.1640.10:FF:000004">
    <property type="entry name" value="Protein translocase subunit SecD"/>
    <property type="match status" value="1"/>
</dbReference>
<feature type="transmembrane region" description="Helical" evidence="9">
    <location>
        <begin position="403"/>
        <end position="423"/>
    </location>
</feature>
<dbReference type="GO" id="GO:0006605">
    <property type="term" value="P:protein targeting"/>
    <property type="evidence" value="ECO:0007669"/>
    <property type="project" value="UniProtKB-UniRule"/>
</dbReference>
<keyword evidence="4 9" id="KW-0812">Transmembrane</keyword>
<comment type="subunit">
    <text evidence="9">Forms a complex with SecF. Part of the essential Sec protein translocation apparatus which comprises SecA, SecYEG and auxiliary proteins SecDF. Other proteins may also be involved.</text>
</comment>
<keyword evidence="3 9" id="KW-1003">Cell membrane</keyword>
<dbReference type="GO" id="GO:0015450">
    <property type="term" value="F:protein-transporting ATPase activity"/>
    <property type="evidence" value="ECO:0007669"/>
    <property type="project" value="InterPro"/>
</dbReference>
<sequence length="539" mass="58264">MFSGLRGRLLVIFGVCLLCLWALLGPVIQGSGDPPLKLGLDLQGGTHLVLQVADPDDAMSDDARTDAANRAREIIMNRINQFGVREPTIQRVGLDRIIVELAGIQDVDRAKSIIEQTAFLEFKILTDGADFVERLSLLDSLVVAAVGAEEIPEEARVEPGADQTIEELFQQQDTAVAEPTEEPETELRPLTTLLLDSGEPGIFLVEEPQVETVQRYLELPRVDARIPDSIDLVWGADSDTRALAGKIYRPLYVVESRALITGEYLTDAQAIRDPQYNQPIVPFQLTRQGGRIFERGTANHVGDRMAIILDDRVQGSPPVIRDVLRERAQIELGSGATLEQARDLALVLRAGALPAPMEIIEERTVGPSLGQDSIDQGEVAGIIGLVLVVVVMIGYYRFAGTLAVLGLMVYVLIVLGGLAGLQADLTLPGIAGLILSVGMAVDANVLIFERIREELAGGKTARTATDAGFQNALSAIIDSNLTTLITALILYQFGTGPVKGFAVTLSIGIVASFFSAVFVVRTFMLIWLDRRAPTAQLSI</sequence>
<evidence type="ECO:0000256" key="5">
    <source>
        <dbReference type="ARBA" id="ARBA00022927"/>
    </source>
</evidence>
<dbReference type="InterPro" id="IPR022813">
    <property type="entry name" value="SecD/SecF_arch_bac"/>
</dbReference>
<gene>
    <name evidence="9 13" type="primary">secD</name>
    <name evidence="13" type="ORF">GWO12_13085</name>
</gene>
<feature type="domain" description="Protein translocase subunit SecDF P1" evidence="11">
    <location>
        <begin position="69"/>
        <end position="125"/>
    </location>
</feature>
<dbReference type="EMBL" id="JAACAK010000112">
    <property type="protein sequence ID" value="NIR76022.1"/>
    <property type="molecule type" value="Genomic_DNA"/>
</dbReference>
<name>A0AAE5CBL0_9BACT</name>
<organism evidence="13 14">
    <name type="scientific">Candidatus Kutchimonas denitrificans</name>
    <dbReference type="NCBI Taxonomy" id="3056748"/>
    <lineage>
        <taxon>Bacteria</taxon>
        <taxon>Pseudomonadati</taxon>
        <taxon>Gemmatimonadota</taxon>
        <taxon>Gemmatimonadia</taxon>
        <taxon>Candidatus Palauibacterales</taxon>
        <taxon>Candidatus Palauibacteraceae</taxon>
        <taxon>Candidatus Kutchimonas</taxon>
    </lineage>
</organism>
<proteinExistence type="inferred from homology"/>
<dbReference type="InterPro" id="IPR048634">
    <property type="entry name" value="SecD_SecF_C"/>
</dbReference>
<dbReference type="GO" id="GO:0065002">
    <property type="term" value="P:intracellular protein transmembrane transport"/>
    <property type="evidence" value="ECO:0007669"/>
    <property type="project" value="UniProtKB-UniRule"/>
</dbReference>
<keyword evidence="5 9" id="KW-0653">Protein transport</keyword>
<evidence type="ECO:0000256" key="1">
    <source>
        <dbReference type="ARBA" id="ARBA00004651"/>
    </source>
</evidence>
<feature type="transmembrane region" description="Helical" evidence="9">
    <location>
        <begin position="429"/>
        <end position="448"/>
    </location>
</feature>
<feature type="domain" description="Protein export membrane protein SecD/SecF C-terminal" evidence="10">
    <location>
        <begin position="357"/>
        <end position="527"/>
    </location>
</feature>
<dbReference type="Gene3D" id="1.20.1640.10">
    <property type="entry name" value="Multidrug efflux transporter AcrB transmembrane domain"/>
    <property type="match status" value="1"/>
</dbReference>
<evidence type="ECO:0000313" key="14">
    <source>
        <dbReference type="Proteomes" id="UP000702544"/>
    </source>
</evidence>
<reference evidence="13 14" key="1">
    <citation type="submission" date="2020-01" db="EMBL/GenBank/DDBJ databases">
        <title>Genomes assembled from Gulf of Kutch pelagic sediment metagenomes.</title>
        <authorList>
            <person name="Chandrashekar M."/>
            <person name="Mahajan M.S."/>
            <person name="Dave K.J."/>
            <person name="Vatsa P."/>
            <person name="Nathani N.M."/>
        </authorList>
    </citation>
    <scope>NUCLEOTIDE SEQUENCE [LARGE SCALE GENOMIC DNA]</scope>
    <source>
        <strain evidence="13">KS3-K002</strain>
    </source>
</reference>
<protein>
    <recommendedName>
        <fullName evidence="9">Protein translocase subunit SecD</fullName>
    </recommendedName>
</protein>
<feature type="transmembrane region" description="Helical" evidence="9">
    <location>
        <begin position="469"/>
        <end position="493"/>
    </location>
</feature>
<dbReference type="InterPro" id="IPR055344">
    <property type="entry name" value="SecD_SecF_C_bact"/>
</dbReference>
<evidence type="ECO:0000313" key="13">
    <source>
        <dbReference type="EMBL" id="NIR76022.1"/>
    </source>
</evidence>
<dbReference type="PANTHER" id="PTHR30081:SF1">
    <property type="entry name" value="PROTEIN TRANSLOCASE SUBUNIT SECD"/>
    <property type="match status" value="1"/>
</dbReference>
<dbReference type="InterPro" id="IPR005791">
    <property type="entry name" value="SecD"/>
</dbReference>
<dbReference type="InterPro" id="IPR054384">
    <property type="entry name" value="SecDF_P1_head"/>
</dbReference>
<dbReference type="InterPro" id="IPR001036">
    <property type="entry name" value="Acrflvin-R"/>
</dbReference>
<comment type="caution">
    <text evidence="9">Lacks conserved residue(s) required for the propagation of feature annotation.</text>
</comment>
<evidence type="ECO:0000256" key="3">
    <source>
        <dbReference type="ARBA" id="ARBA00022475"/>
    </source>
</evidence>
<evidence type="ECO:0000256" key="8">
    <source>
        <dbReference type="ARBA" id="ARBA00023136"/>
    </source>
</evidence>
<accession>A0AAE5CBL0</accession>
<keyword evidence="6 9" id="KW-1133">Transmembrane helix</keyword>
<evidence type="ECO:0000256" key="2">
    <source>
        <dbReference type="ARBA" id="ARBA00022448"/>
    </source>
</evidence>
<dbReference type="GO" id="GO:0043952">
    <property type="term" value="P:protein transport by the Sec complex"/>
    <property type="evidence" value="ECO:0007669"/>
    <property type="project" value="UniProtKB-UniRule"/>
</dbReference>
<evidence type="ECO:0000259" key="10">
    <source>
        <dbReference type="Pfam" id="PF02355"/>
    </source>
</evidence>
<feature type="transmembrane region" description="Helical" evidence="9">
    <location>
        <begin position="379"/>
        <end position="396"/>
    </location>
</feature>